<gene>
    <name evidence="8" type="ORF">CLODIP_2_CD12478</name>
</gene>
<dbReference type="Pfam" id="PF00089">
    <property type="entry name" value="Trypsin"/>
    <property type="match status" value="1"/>
</dbReference>
<proteinExistence type="predicted"/>
<keyword evidence="4" id="KW-1015">Disulfide bond</keyword>
<evidence type="ECO:0000313" key="9">
    <source>
        <dbReference type="Proteomes" id="UP000494165"/>
    </source>
</evidence>
<dbReference type="Proteomes" id="UP000494165">
    <property type="component" value="Unassembled WGS sequence"/>
</dbReference>
<evidence type="ECO:0000256" key="2">
    <source>
        <dbReference type="ARBA" id="ARBA00022801"/>
    </source>
</evidence>
<dbReference type="InterPro" id="IPR043504">
    <property type="entry name" value="Peptidase_S1_PA_chymotrypsin"/>
</dbReference>
<evidence type="ECO:0000256" key="6">
    <source>
        <dbReference type="SAM" id="SignalP"/>
    </source>
</evidence>
<dbReference type="EMBL" id="CADEPI010000018">
    <property type="protein sequence ID" value="CAB3364850.1"/>
    <property type="molecule type" value="Genomic_DNA"/>
</dbReference>
<evidence type="ECO:0000256" key="1">
    <source>
        <dbReference type="ARBA" id="ARBA00022670"/>
    </source>
</evidence>
<dbReference type="OrthoDB" id="10012881at2759"/>
<dbReference type="PROSITE" id="PS00134">
    <property type="entry name" value="TRYPSIN_HIS"/>
    <property type="match status" value="1"/>
</dbReference>
<comment type="caution">
    <text evidence="8">The sequence shown here is derived from an EMBL/GenBank/DDBJ whole genome shotgun (WGS) entry which is preliminary data.</text>
</comment>
<evidence type="ECO:0000259" key="7">
    <source>
        <dbReference type="PROSITE" id="PS50240"/>
    </source>
</evidence>
<evidence type="ECO:0000256" key="4">
    <source>
        <dbReference type="ARBA" id="ARBA00023157"/>
    </source>
</evidence>
<dbReference type="GO" id="GO:0006508">
    <property type="term" value="P:proteolysis"/>
    <property type="evidence" value="ECO:0007669"/>
    <property type="project" value="UniProtKB-KW"/>
</dbReference>
<dbReference type="SMART" id="SM00020">
    <property type="entry name" value="Tryp_SPc"/>
    <property type="match status" value="1"/>
</dbReference>
<dbReference type="Gene3D" id="2.40.10.10">
    <property type="entry name" value="Trypsin-like serine proteases"/>
    <property type="match status" value="1"/>
</dbReference>
<dbReference type="PROSITE" id="PS50240">
    <property type="entry name" value="TRYPSIN_DOM"/>
    <property type="match status" value="1"/>
</dbReference>
<dbReference type="FunFam" id="2.40.10.10:FF:000006">
    <property type="entry name" value="Serine proteinase stubble"/>
    <property type="match status" value="1"/>
</dbReference>
<sequence length="374" mass="40833">MVPLAFWSLVVLLLVQVHARTSPVLPQGLHNLQPMFNSEAEIPSWVLMHYSVRDISDFISIKNATGISKDDKGILSNLWNWIFSGSGSTSGTTVGGGTNPDTGSAGVSVEDVETTGPAVNFPTCDCKCGVAKTLRIVGGQETRVNMYSWMAVLTYDGRFYCGGTLINKRYVLTAAHCVKGFTANRMGIRLMEHNRDTSSETKPIDRSVTKIIYHNKYNPNTFNNDIALLRMDKEVPIKGDLYPACLPTPGKRYTNENALVTGWGKTAENRPTSPVLREVTVPIMSNTKCSGFYGTSQITENMICAGLPEGGKDSCQGDSGGPMVVKNESVYQIVGVVSWGEGCARPKNPGVYARVNRYLTWIKSNTPDSCFCTE</sequence>
<dbReference type="InterPro" id="IPR009003">
    <property type="entry name" value="Peptidase_S1_PA"/>
</dbReference>
<dbReference type="InterPro" id="IPR018114">
    <property type="entry name" value="TRYPSIN_HIS"/>
</dbReference>
<dbReference type="InterPro" id="IPR033116">
    <property type="entry name" value="TRYPSIN_SER"/>
</dbReference>
<dbReference type="GO" id="GO:0004252">
    <property type="term" value="F:serine-type endopeptidase activity"/>
    <property type="evidence" value="ECO:0007669"/>
    <property type="project" value="InterPro"/>
</dbReference>
<dbReference type="InterPro" id="IPR001314">
    <property type="entry name" value="Peptidase_S1A"/>
</dbReference>
<feature type="chain" id="PRO_5035942593" description="Peptidase S1 domain-containing protein" evidence="6">
    <location>
        <begin position="20"/>
        <end position="374"/>
    </location>
</feature>
<dbReference type="PANTHER" id="PTHR24252:SF7">
    <property type="entry name" value="HYALIN"/>
    <property type="match status" value="1"/>
</dbReference>
<evidence type="ECO:0000256" key="5">
    <source>
        <dbReference type="RuleBase" id="RU363034"/>
    </source>
</evidence>
<dbReference type="InterPro" id="IPR001254">
    <property type="entry name" value="Trypsin_dom"/>
</dbReference>
<dbReference type="PANTHER" id="PTHR24252">
    <property type="entry name" value="ACROSIN-RELATED"/>
    <property type="match status" value="1"/>
</dbReference>
<feature type="domain" description="Peptidase S1" evidence="7">
    <location>
        <begin position="136"/>
        <end position="367"/>
    </location>
</feature>
<protein>
    <recommendedName>
        <fullName evidence="7">Peptidase S1 domain-containing protein</fullName>
    </recommendedName>
</protein>
<keyword evidence="1 5" id="KW-0645">Protease</keyword>
<feature type="signal peptide" evidence="6">
    <location>
        <begin position="1"/>
        <end position="19"/>
    </location>
</feature>
<accession>A0A8S1C7S5</accession>
<dbReference type="AlphaFoldDB" id="A0A8S1C7S5"/>
<keyword evidence="6" id="KW-0732">Signal</keyword>
<keyword evidence="2 5" id="KW-0378">Hydrolase</keyword>
<name>A0A8S1C7S5_9INSE</name>
<dbReference type="CDD" id="cd00190">
    <property type="entry name" value="Tryp_SPc"/>
    <property type="match status" value="1"/>
</dbReference>
<dbReference type="SUPFAM" id="SSF50494">
    <property type="entry name" value="Trypsin-like serine proteases"/>
    <property type="match status" value="1"/>
</dbReference>
<dbReference type="PROSITE" id="PS00135">
    <property type="entry name" value="TRYPSIN_SER"/>
    <property type="match status" value="1"/>
</dbReference>
<evidence type="ECO:0000256" key="3">
    <source>
        <dbReference type="ARBA" id="ARBA00022825"/>
    </source>
</evidence>
<evidence type="ECO:0000313" key="8">
    <source>
        <dbReference type="EMBL" id="CAB3364850.1"/>
    </source>
</evidence>
<dbReference type="PRINTS" id="PR00722">
    <property type="entry name" value="CHYMOTRYPSIN"/>
</dbReference>
<keyword evidence="3 5" id="KW-0720">Serine protease</keyword>
<reference evidence="8 9" key="1">
    <citation type="submission" date="2020-04" db="EMBL/GenBank/DDBJ databases">
        <authorList>
            <person name="Alioto T."/>
            <person name="Alioto T."/>
            <person name="Gomez Garrido J."/>
        </authorList>
    </citation>
    <scope>NUCLEOTIDE SEQUENCE [LARGE SCALE GENOMIC DNA]</scope>
</reference>
<keyword evidence="9" id="KW-1185">Reference proteome</keyword>
<organism evidence="8 9">
    <name type="scientific">Cloeon dipterum</name>
    <dbReference type="NCBI Taxonomy" id="197152"/>
    <lineage>
        <taxon>Eukaryota</taxon>
        <taxon>Metazoa</taxon>
        <taxon>Ecdysozoa</taxon>
        <taxon>Arthropoda</taxon>
        <taxon>Hexapoda</taxon>
        <taxon>Insecta</taxon>
        <taxon>Pterygota</taxon>
        <taxon>Palaeoptera</taxon>
        <taxon>Ephemeroptera</taxon>
        <taxon>Pisciforma</taxon>
        <taxon>Baetidae</taxon>
        <taxon>Cloeon</taxon>
    </lineage>
</organism>